<dbReference type="RefSeq" id="YP_010666234.1">
    <property type="nucleotide sequence ID" value="NC_070940.1"/>
</dbReference>
<dbReference type="KEGG" id="vg:77942335"/>
<name>A0A222ZIS5_9CAUD</name>
<proteinExistence type="predicted"/>
<evidence type="ECO:0000313" key="1">
    <source>
        <dbReference type="EMBL" id="ASR84627.1"/>
    </source>
</evidence>
<evidence type="ECO:0000313" key="2">
    <source>
        <dbReference type="Proteomes" id="UP000222536"/>
    </source>
</evidence>
<gene>
    <name evidence="1" type="primary">47</name>
    <name evidence="1" type="ORF">SEA_CHEESY_47</name>
</gene>
<reference evidence="1 2" key="1">
    <citation type="submission" date="2017-06" db="EMBL/GenBank/DDBJ databases">
        <authorList>
            <person name="Farren J.M."/>
            <person name="Feneis A.M."/>
            <person name="Firkus N.C."/>
            <person name="Flanders A.H."/>
            <person name="Ford M.A."/>
            <person name="Greenwaldt M.E."/>
            <person name="Htoo L.P."/>
            <person name="Johnson E.S."/>
            <person name="Kubacki D.C."/>
            <person name="Lee D.S."/>
            <person name="Revie H.B."/>
            <person name="Rossin C."/>
            <person name="Schommer E.M."/>
            <person name="Schroeder K.A."/>
            <person name="Struss M.J."/>
            <person name="Tarras A.R."/>
            <person name="Troje M.P."/>
            <person name="Urick M.N."/>
            <person name="Williams B.R."/>
            <person name="Witt A.Y."/>
            <person name="Bonilla J.A."/>
            <person name="Klyczek K."/>
            <person name="Mavrich T.R."/>
            <person name="Garlena R.A."/>
            <person name="Russell D.A."/>
            <person name="Pope W.H."/>
            <person name="Jacobs-Sera D."/>
            <person name="Hendrix R.W."/>
            <person name="Hatfull G.F."/>
        </authorList>
    </citation>
    <scope>NUCLEOTIDE SEQUENCE [LARGE SCALE GENOMIC DNA]</scope>
</reference>
<dbReference type="GeneID" id="77942335"/>
<organism evidence="1 2">
    <name type="scientific">Arthrobacter phage Cheesy</name>
    <dbReference type="NCBI Taxonomy" id="2015816"/>
    <lineage>
        <taxon>Viruses</taxon>
        <taxon>Duplodnaviria</taxon>
        <taxon>Heunggongvirae</taxon>
        <taxon>Uroviricota</taxon>
        <taxon>Caudoviricetes</taxon>
        <taxon>Mudcatvirus</taxon>
        <taxon>Mudcatvirus cheesy</taxon>
    </lineage>
</organism>
<dbReference type="InterPro" id="IPR046242">
    <property type="entry name" value="DUF6275"/>
</dbReference>
<sequence>MNNNVENWNQEVVEALKKEDFPNIQRIPRDPIPDFDFGVRALPNIEEPKSNLEFINKALDLASMEYNTFLIKDAQIPRDEFYVVWFCKVLHHWKALVSTDAVQGLYIELTYNGLKKETYIDSYIKEQNTVYTDEYLATRR</sequence>
<accession>A0A222ZIS5</accession>
<protein>
    <submittedName>
        <fullName evidence="1">Uncharacterized protein</fullName>
    </submittedName>
</protein>
<dbReference type="Proteomes" id="UP000222536">
    <property type="component" value="Segment"/>
</dbReference>
<keyword evidence="2" id="KW-1185">Reference proteome</keyword>
<dbReference type="Pfam" id="PF19791">
    <property type="entry name" value="DUF6275"/>
    <property type="match status" value="1"/>
</dbReference>
<dbReference type="EMBL" id="MF324906">
    <property type="protein sequence ID" value="ASR84627.1"/>
    <property type="molecule type" value="Genomic_DNA"/>
</dbReference>